<dbReference type="EMBL" id="NPHW01005668">
    <property type="protein sequence ID" value="OXV06514.1"/>
    <property type="molecule type" value="Genomic_DNA"/>
</dbReference>
<name>A0A232LQZ0_9EURO</name>
<dbReference type="InterPro" id="IPR001452">
    <property type="entry name" value="SH3_domain"/>
</dbReference>
<feature type="compositionally biased region" description="Polar residues" evidence="3">
    <location>
        <begin position="541"/>
        <end position="566"/>
    </location>
</feature>
<dbReference type="AlphaFoldDB" id="A0A232LQZ0"/>
<keyword evidence="6" id="KW-1185">Reference proteome</keyword>
<dbReference type="PROSITE" id="PS50002">
    <property type="entry name" value="SH3"/>
    <property type="match status" value="1"/>
</dbReference>
<comment type="caution">
    <text evidence="5">The sequence shown here is derived from an EMBL/GenBank/DDBJ whole genome shotgun (WGS) entry which is preliminary data.</text>
</comment>
<dbReference type="InterPro" id="IPR036028">
    <property type="entry name" value="SH3-like_dom_sf"/>
</dbReference>
<evidence type="ECO:0000313" key="5">
    <source>
        <dbReference type="EMBL" id="OXV06514.1"/>
    </source>
</evidence>
<feature type="compositionally biased region" description="Basic residues" evidence="3">
    <location>
        <begin position="171"/>
        <end position="180"/>
    </location>
</feature>
<dbReference type="InterPro" id="IPR053039">
    <property type="entry name" value="Polarity_Bud-Selection_Reg"/>
</dbReference>
<feature type="compositionally biased region" description="Basic and acidic residues" evidence="3">
    <location>
        <begin position="366"/>
        <end position="384"/>
    </location>
</feature>
<feature type="compositionally biased region" description="Polar residues" evidence="3">
    <location>
        <begin position="403"/>
        <end position="414"/>
    </location>
</feature>
<dbReference type="SUPFAM" id="SSF50044">
    <property type="entry name" value="SH3-domain"/>
    <property type="match status" value="1"/>
</dbReference>
<feature type="compositionally biased region" description="Polar residues" evidence="3">
    <location>
        <begin position="282"/>
        <end position="293"/>
    </location>
</feature>
<feature type="region of interest" description="Disordered" evidence="3">
    <location>
        <begin position="201"/>
        <end position="230"/>
    </location>
</feature>
<dbReference type="SMART" id="SM00326">
    <property type="entry name" value="SH3"/>
    <property type="match status" value="1"/>
</dbReference>
<feature type="compositionally biased region" description="Polar residues" evidence="3">
    <location>
        <begin position="510"/>
        <end position="530"/>
    </location>
</feature>
<evidence type="ECO:0000256" key="3">
    <source>
        <dbReference type="SAM" id="MobiDB-lite"/>
    </source>
</evidence>
<evidence type="ECO:0000256" key="1">
    <source>
        <dbReference type="ARBA" id="ARBA00022443"/>
    </source>
</evidence>
<evidence type="ECO:0000256" key="2">
    <source>
        <dbReference type="PROSITE-ProRule" id="PRU00192"/>
    </source>
</evidence>
<gene>
    <name evidence="5" type="ORF">Egran_05719</name>
</gene>
<dbReference type="Gene3D" id="2.30.30.40">
    <property type="entry name" value="SH3 Domains"/>
    <property type="match status" value="1"/>
</dbReference>
<dbReference type="Proteomes" id="UP000243515">
    <property type="component" value="Unassembled WGS sequence"/>
</dbReference>
<dbReference type="PANTHER" id="PTHR47775">
    <property type="entry name" value="BUD SITE SELECTION PROTEIN 14"/>
    <property type="match status" value="1"/>
</dbReference>
<dbReference type="GO" id="GO:0008104">
    <property type="term" value="P:intracellular protein localization"/>
    <property type="evidence" value="ECO:0007669"/>
    <property type="project" value="TreeGrafter"/>
</dbReference>
<organism evidence="5 6">
    <name type="scientific">Elaphomyces granulatus</name>
    <dbReference type="NCBI Taxonomy" id="519963"/>
    <lineage>
        <taxon>Eukaryota</taxon>
        <taxon>Fungi</taxon>
        <taxon>Dikarya</taxon>
        <taxon>Ascomycota</taxon>
        <taxon>Pezizomycotina</taxon>
        <taxon>Eurotiomycetes</taxon>
        <taxon>Eurotiomycetidae</taxon>
        <taxon>Eurotiales</taxon>
        <taxon>Elaphomycetaceae</taxon>
        <taxon>Elaphomyces</taxon>
    </lineage>
</organism>
<feature type="compositionally biased region" description="Acidic residues" evidence="3">
    <location>
        <begin position="201"/>
        <end position="217"/>
    </location>
</feature>
<evidence type="ECO:0000259" key="4">
    <source>
        <dbReference type="PROSITE" id="PS50002"/>
    </source>
</evidence>
<dbReference type="GO" id="GO:0015630">
    <property type="term" value="C:microtubule cytoskeleton"/>
    <property type="evidence" value="ECO:0007669"/>
    <property type="project" value="TreeGrafter"/>
</dbReference>
<dbReference type="GO" id="GO:0030950">
    <property type="term" value="P:establishment or maintenance of actin cytoskeleton polarity"/>
    <property type="evidence" value="ECO:0007669"/>
    <property type="project" value="TreeGrafter"/>
</dbReference>
<dbReference type="OrthoDB" id="196165at2759"/>
<feature type="compositionally biased region" description="Low complexity" evidence="3">
    <location>
        <begin position="607"/>
        <end position="623"/>
    </location>
</feature>
<reference evidence="5 6" key="1">
    <citation type="journal article" date="2015" name="Environ. Microbiol.">
        <title>Metagenome sequence of Elaphomyces granulatus from sporocarp tissue reveals Ascomycota ectomycorrhizal fingerprints of genome expansion and a Proteobacteria-rich microbiome.</title>
        <authorList>
            <person name="Quandt C.A."/>
            <person name="Kohler A."/>
            <person name="Hesse C.N."/>
            <person name="Sharpton T.J."/>
            <person name="Martin F."/>
            <person name="Spatafora J.W."/>
        </authorList>
    </citation>
    <scope>NUCLEOTIDE SEQUENCE [LARGE SCALE GENOMIC DNA]</scope>
    <source>
        <strain evidence="5 6">OSC145934</strain>
    </source>
</reference>
<dbReference type="FunFam" id="2.30.30.40:FF:000035">
    <property type="entry name" value="SH3 domain containing protein"/>
    <property type="match status" value="1"/>
</dbReference>
<feature type="compositionally biased region" description="Polar residues" evidence="3">
    <location>
        <begin position="422"/>
        <end position="449"/>
    </location>
</feature>
<feature type="domain" description="SH3" evidence="4">
    <location>
        <begin position="83"/>
        <end position="144"/>
    </location>
</feature>
<dbReference type="PANTHER" id="PTHR47775:SF1">
    <property type="entry name" value="BUD SITE SELECTION PROTEIN 14"/>
    <property type="match status" value="1"/>
</dbReference>
<keyword evidence="1 2" id="KW-0728">SH3 domain</keyword>
<feature type="compositionally biased region" description="Basic and acidic residues" evidence="3">
    <location>
        <begin position="294"/>
        <end position="304"/>
    </location>
</feature>
<feature type="region of interest" description="Disordered" evidence="3">
    <location>
        <begin position="242"/>
        <end position="623"/>
    </location>
</feature>
<feature type="region of interest" description="Disordered" evidence="3">
    <location>
        <begin position="160"/>
        <end position="180"/>
    </location>
</feature>
<evidence type="ECO:0000313" key="6">
    <source>
        <dbReference type="Proteomes" id="UP000243515"/>
    </source>
</evidence>
<feature type="compositionally biased region" description="Basic and acidic residues" evidence="3">
    <location>
        <begin position="242"/>
        <end position="276"/>
    </location>
</feature>
<dbReference type="GO" id="GO:0051286">
    <property type="term" value="C:cell tip"/>
    <property type="evidence" value="ECO:0007669"/>
    <property type="project" value="TreeGrafter"/>
</dbReference>
<feature type="compositionally biased region" description="Basic and acidic residues" evidence="3">
    <location>
        <begin position="218"/>
        <end position="229"/>
    </location>
</feature>
<dbReference type="Pfam" id="PF00018">
    <property type="entry name" value="SH3_1"/>
    <property type="match status" value="1"/>
</dbReference>
<protein>
    <recommendedName>
        <fullName evidence="4">SH3 domain-containing protein</fullName>
    </recommendedName>
</protein>
<sequence>MHGPRILEGPRIVEDHHSGIDIIYDDADDMIGETGDGRGGSYGHGIGGISTEGDLADGEGDDILEDDMMDKISSSPSIDDEDIDFEFVYALHTFVATVEGQANASKGETMVLLDDSNSYWWLVRVVKDGSIGYLPAEHIETPTERLARLNKHRNIDLSATMLGDNPEKSKNPLKKAMRRRNAKTVTFASPTYFEASDIDYSTDEDQEQGEFAEEEEDISRADAHNTREEIQDDDIVVEPLRMKQQKETEGTREGQEVGRASSERQRSSEELFDKQVEGMVSRSRNGILRNTDSFFKDDTVETKKISLTPNLLRDDSGSSGPSAEMKESRGSFETVDKSSISGEKAKRKDKKPGMLSGLFKRKDKKGKVQEDDGEEPEKSSEEFVRLSPQPKVSPELVQDTRPSKSQGTQRQSSKLQKHPPSVVSNKQDFQHAATSQETILTVDDVSSPTKEGFGPSIRRVVSPPSGNYLEPLRARSPDGAPEAVTSPSEPLKSSAESPPNKITVEFPSKLNENVTTQDSLDITMSTNQSKPVIPPQEQFRQRTISDNQSTSAGSPGTVSIVGSQVPTNPPGLVADTSSQEERSYSPLSLQSSSSELVDVGERKDNGTPVSTVFSPSSAPSWSDADLRSYLDDEHDIRDLLVIVHDKSNVQPAGPDHPIVGTLFKEESKRLKEMSSQLDEYLANWITRKLETAPHQ</sequence>
<proteinExistence type="predicted"/>
<accession>A0A232LQZ0</accession>
<feature type="compositionally biased region" description="Low complexity" evidence="3">
    <location>
        <begin position="584"/>
        <end position="596"/>
    </location>
</feature>
<feature type="compositionally biased region" description="Basic and acidic residues" evidence="3">
    <location>
        <begin position="324"/>
        <end position="336"/>
    </location>
</feature>